<gene>
    <name evidence="2" type="ORF">TGEB3V08_LOCUS2886</name>
</gene>
<keyword evidence="1" id="KW-0732">Signal</keyword>
<dbReference type="AlphaFoldDB" id="A0A7R9JT48"/>
<feature type="chain" id="PRO_5031343722" evidence="1">
    <location>
        <begin position="17"/>
        <end position="93"/>
    </location>
</feature>
<proteinExistence type="predicted"/>
<evidence type="ECO:0000256" key="1">
    <source>
        <dbReference type="SAM" id="SignalP"/>
    </source>
</evidence>
<name>A0A7R9JT48_TIMGE</name>
<protein>
    <submittedName>
        <fullName evidence="2">Uncharacterized protein</fullName>
    </submittedName>
</protein>
<organism evidence="2">
    <name type="scientific">Timema genevievae</name>
    <name type="common">Walking stick</name>
    <dbReference type="NCBI Taxonomy" id="629358"/>
    <lineage>
        <taxon>Eukaryota</taxon>
        <taxon>Metazoa</taxon>
        <taxon>Ecdysozoa</taxon>
        <taxon>Arthropoda</taxon>
        <taxon>Hexapoda</taxon>
        <taxon>Insecta</taxon>
        <taxon>Pterygota</taxon>
        <taxon>Neoptera</taxon>
        <taxon>Polyneoptera</taxon>
        <taxon>Phasmatodea</taxon>
        <taxon>Timematodea</taxon>
        <taxon>Timematoidea</taxon>
        <taxon>Timematidae</taxon>
        <taxon>Timema</taxon>
    </lineage>
</organism>
<sequence length="93" mass="10487">MAWYKIPLLFLATGLSQFHLYRRQSLCSTPYRIRRHPRLTNAPVVLSSTAKDGEMEVRISVGMDKAVNKEIMDLRTSSKMVTANANMVVVSST</sequence>
<accession>A0A7R9JT48</accession>
<evidence type="ECO:0000313" key="2">
    <source>
        <dbReference type="EMBL" id="CAD7588867.1"/>
    </source>
</evidence>
<reference evidence="2" key="1">
    <citation type="submission" date="2020-11" db="EMBL/GenBank/DDBJ databases">
        <authorList>
            <person name="Tran Van P."/>
        </authorList>
    </citation>
    <scope>NUCLEOTIDE SEQUENCE</scope>
</reference>
<feature type="signal peptide" evidence="1">
    <location>
        <begin position="1"/>
        <end position="16"/>
    </location>
</feature>
<dbReference type="EMBL" id="OE839888">
    <property type="protein sequence ID" value="CAD7588867.1"/>
    <property type="molecule type" value="Genomic_DNA"/>
</dbReference>